<keyword evidence="1" id="KW-0812">Transmembrane</keyword>
<comment type="caution">
    <text evidence="2">The sequence shown here is derived from an EMBL/GenBank/DDBJ whole genome shotgun (WGS) entry which is preliminary data.</text>
</comment>
<keyword evidence="1" id="KW-0472">Membrane</keyword>
<evidence type="ECO:0000256" key="1">
    <source>
        <dbReference type="SAM" id="Phobius"/>
    </source>
</evidence>
<evidence type="ECO:0000313" key="3">
    <source>
        <dbReference type="Proteomes" id="UP001331761"/>
    </source>
</evidence>
<proteinExistence type="predicted"/>
<dbReference type="EMBL" id="WIXE01018719">
    <property type="protein sequence ID" value="KAK5970687.1"/>
    <property type="molecule type" value="Genomic_DNA"/>
</dbReference>
<evidence type="ECO:0000313" key="2">
    <source>
        <dbReference type="EMBL" id="KAK5970687.1"/>
    </source>
</evidence>
<reference evidence="2 3" key="1">
    <citation type="submission" date="2019-10" db="EMBL/GenBank/DDBJ databases">
        <title>Assembly and Annotation for the nematode Trichostrongylus colubriformis.</title>
        <authorList>
            <person name="Martin J."/>
        </authorList>
    </citation>
    <scope>NUCLEOTIDE SEQUENCE [LARGE SCALE GENOMIC DNA]</scope>
    <source>
        <strain evidence="2">G859</strain>
        <tissue evidence="2">Whole worm</tissue>
    </source>
</reference>
<gene>
    <name evidence="2" type="ORF">GCK32_013527</name>
</gene>
<keyword evidence="1" id="KW-1133">Transmembrane helix</keyword>
<name>A0AAN8F1Y7_TRICO</name>
<sequence length="92" mass="11243">HRQSLHYSRDGSHNLLQYFTVLTAFLVILFLCCMLQCYMCQRFRRRRGRYDGHFEPFDYPSSTLQFVRFNHDKREAKLSAKLFENQHNHNQK</sequence>
<keyword evidence="3" id="KW-1185">Reference proteome</keyword>
<feature type="transmembrane region" description="Helical" evidence="1">
    <location>
        <begin position="15"/>
        <end position="39"/>
    </location>
</feature>
<organism evidence="2 3">
    <name type="scientific">Trichostrongylus colubriformis</name>
    <name type="common">Black scour worm</name>
    <dbReference type="NCBI Taxonomy" id="6319"/>
    <lineage>
        <taxon>Eukaryota</taxon>
        <taxon>Metazoa</taxon>
        <taxon>Ecdysozoa</taxon>
        <taxon>Nematoda</taxon>
        <taxon>Chromadorea</taxon>
        <taxon>Rhabditida</taxon>
        <taxon>Rhabditina</taxon>
        <taxon>Rhabditomorpha</taxon>
        <taxon>Strongyloidea</taxon>
        <taxon>Trichostrongylidae</taxon>
        <taxon>Trichostrongylus</taxon>
    </lineage>
</organism>
<dbReference type="Proteomes" id="UP001331761">
    <property type="component" value="Unassembled WGS sequence"/>
</dbReference>
<feature type="non-terminal residue" evidence="2">
    <location>
        <position position="1"/>
    </location>
</feature>
<accession>A0AAN8F1Y7</accession>
<dbReference type="AlphaFoldDB" id="A0AAN8F1Y7"/>
<protein>
    <submittedName>
        <fullName evidence="2">Uncharacterized protein</fullName>
    </submittedName>
</protein>